<dbReference type="RefSeq" id="WP_238184983.1">
    <property type="nucleotide sequence ID" value="NZ_BPRB01000309.1"/>
</dbReference>
<evidence type="ECO:0000313" key="8">
    <source>
        <dbReference type="Proteomes" id="UP001055057"/>
    </source>
</evidence>
<evidence type="ECO:0000313" key="7">
    <source>
        <dbReference type="EMBL" id="GJE62347.1"/>
    </source>
</evidence>
<dbReference type="InterPro" id="IPR016215">
    <property type="entry name" value="NTA_MOA"/>
</dbReference>
<sequence length="453" mass="49119">MTRRLHLNLFLMARGHHEAAWRHPDSVKHALTDLDLYIEAAAIAEAAKFDAVFLADALVASNNGAPGSTGTLEPLTVLSALAARTRRIGLIGTASTTYSLPYTLARQFASLDHLSQGRAGWNIVTSWLPLAGANYGLAEDVSHSDRYAIAEEFVEAVDALWRSFPADAILDDRESGRFVDPSRVKPVNYAGSHVRTRGPLNVPASPQGRPVYVQAGQSETGRAFAGRWAEAIFTAHLTKESARTFYGDVKGRAAAYGRRPNDILILPGISAAIGSTKREAERVWEELDALTSADVGLSRLSARFGGHDFTSVPLDRRLTAGDFPDPEKVEASKSRAMGYSDMAVREGLTLRQLLRKLAGARGHFTATGTPEEVADVVEDWFRTGAADGFNVMPPIMHSQFTLFAEEVVPLLRKRGLFREDYEGATLRSHFGLRDVSEAPPLARSGTGKAAAVP</sequence>
<dbReference type="PANTHER" id="PTHR30011:SF16">
    <property type="entry name" value="C2H2 FINGER DOMAIN TRANSCRIPTION FACTOR (EUROFUNG)-RELATED"/>
    <property type="match status" value="1"/>
</dbReference>
<dbReference type="PIRSF" id="PIRSF000337">
    <property type="entry name" value="NTA_MOA"/>
    <property type="match status" value="1"/>
</dbReference>
<dbReference type="PANTHER" id="PTHR30011">
    <property type="entry name" value="ALKANESULFONATE MONOOXYGENASE-RELATED"/>
    <property type="match status" value="1"/>
</dbReference>
<organism evidence="7 8">
    <name type="scientific">Methylobacterium trifolii</name>
    <dbReference type="NCBI Taxonomy" id="1003092"/>
    <lineage>
        <taxon>Bacteria</taxon>
        <taxon>Pseudomonadati</taxon>
        <taxon>Pseudomonadota</taxon>
        <taxon>Alphaproteobacteria</taxon>
        <taxon>Hyphomicrobiales</taxon>
        <taxon>Methylobacteriaceae</taxon>
        <taxon>Methylobacterium</taxon>
    </lineage>
</organism>
<dbReference type="EMBL" id="BPRB01000309">
    <property type="protein sequence ID" value="GJE62347.1"/>
    <property type="molecule type" value="Genomic_DNA"/>
</dbReference>
<keyword evidence="3" id="KW-0560">Oxidoreductase</keyword>
<proteinExistence type="inferred from homology"/>
<dbReference type="Gene3D" id="3.20.20.30">
    <property type="entry name" value="Luciferase-like domain"/>
    <property type="match status" value="1"/>
</dbReference>
<dbReference type="Pfam" id="PF00296">
    <property type="entry name" value="Bac_luciferase"/>
    <property type="match status" value="1"/>
</dbReference>
<reference evidence="7" key="1">
    <citation type="journal article" date="2021" name="Front. Microbiol.">
        <title>Comprehensive Comparative Genomics and Phenotyping of Methylobacterium Species.</title>
        <authorList>
            <person name="Alessa O."/>
            <person name="Ogura Y."/>
            <person name="Fujitani Y."/>
            <person name="Takami H."/>
            <person name="Hayashi T."/>
            <person name="Sahin N."/>
            <person name="Tani A."/>
        </authorList>
    </citation>
    <scope>NUCLEOTIDE SEQUENCE</scope>
    <source>
        <strain evidence="7">DSM 23632</strain>
    </source>
</reference>
<keyword evidence="1" id="KW-0285">Flavoprotein</keyword>
<gene>
    <name evidence="7" type="primary">ntaA_3</name>
    <name evidence="7" type="ORF">MPOCJGCO_4480</name>
</gene>
<evidence type="ECO:0000256" key="5">
    <source>
        <dbReference type="ARBA" id="ARBA00033748"/>
    </source>
</evidence>
<keyword evidence="8" id="KW-1185">Reference proteome</keyword>
<comment type="similarity">
    <text evidence="5">Belongs to the NtaA/SnaA/DszA monooxygenase family.</text>
</comment>
<dbReference type="SUPFAM" id="SSF51679">
    <property type="entry name" value="Bacterial luciferase-like"/>
    <property type="match status" value="1"/>
</dbReference>
<evidence type="ECO:0000256" key="4">
    <source>
        <dbReference type="ARBA" id="ARBA00023033"/>
    </source>
</evidence>
<dbReference type="InterPro" id="IPR011251">
    <property type="entry name" value="Luciferase-like_dom"/>
</dbReference>
<protein>
    <submittedName>
        <fullName evidence="7">Nitrilotriacetate monooxygenase component A</fullName>
    </submittedName>
</protein>
<evidence type="ECO:0000256" key="3">
    <source>
        <dbReference type="ARBA" id="ARBA00023002"/>
    </source>
</evidence>
<evidence type="ECO:0000256" key="2">
    <source>
        <dbReference type="ARBA" id="ARBA00022643"/>
    </source>
</evidence>
<accession>A0ABQ4U7G0</accession>
<name>A0ABQ4U7G0_9HYPH</name>
<feature type="domain" description="Luciferase-like" evidence="6">
    <location>
        <begin position="32"/>
        <end position="385"/>
    </location>
</feature>
<comment type="caution">
    <text evidence="7">The sequence shown here is derived from an EMBL/GenBank/DDBJ whole genome shotgun (WGS) entry which is preliminary data.</text>
</comment>
<keyword evidence="2" id="KW-0288">FMN</keyword>
<dbReference type="InterPro" id="IPR036661">
    <property type="entry name" value="Luciferase-like_sf"/>
</dbReference>
<dbReference type="Proteomes" id="UP001055057">
    <property type="component" value="Unassembled WGS sequence"/>
</dbReference>
<evidence type="ECO:0000259" key="6">
    <source>
        <dbReference type="Pfam" id="PF00296"/>
    </source>
</evidence>
<dbReference type="CDD" id="cd01095">
    <property type="entry name" value="Nitrilotriacetate_monoxgenase"/>
    <property type="match status" value="1"/>
</dbReference>
<keyword evidence="4 7" id="KW-0503">Monooxygenase</keyword>
<dbReference type="InterPro" id="IPR051260">
    <property type="entry name" value="Diverse_substr_monoxygenases"/>
</dbReference>
<evidence type="ECO:0000256" key="1">
    <source>
        <dbReference type="ARBA" id="ARBA00022630"/>
    </source>
</evidence>
<dbReference type="NCBIfam" id="TIGR03860">
    <property type="entry name" value="FMN_nitrolo"/>
    <property type="match status" value="1"/>
</dbReference>
<reference evidence="7" key="2">
    <citation type="submission" date="2021-08" db="EMBL/GenBank/DDBJ databases">
        <authorList>
            <person name="Tani A."/>
            <person name="Ola A."/>
            <person name="Ogura Y."/>
            <person name="Katsura K."/>
            <person name="Hayashi T."/>
        </authorList>
    </citation>
    <scope>NUCLEOTIDE SEQUENCE</scope>
    <source>
        <strain evidence="7">DSM 23632</strain>
    </source>
</reference>
<dbReference type="GO" id="GO:0004497">
    <property type="term" value="F:monooxygenase activity"/>
    <property type="evidence" value="ECO:0007669"/>
    <property type="project" value="UniProtKB-KW"/>
</dbReference>